<gene>
    <name evidence="2" type="primary">107362707</name>
</gene>
<sequence>MTVKRRQEKKVLYGNESWNKRLSTFFISNWTIMLIVINLLIFLWLLKSQNQNMTPGNCVKENQDVFQSDSPLQSVQTAQAVRFPDVHQSALQPEGCLTLYWQDFSKQFNKQCFSDYYDNDEIHLQREINRLASCYESVNNFYKNPNTYFNFLPVRIFPSTHKKIISFSLYGSSDRYFGSIVKIIRLYKTLLPDWIPRFWLGSDVPFILVNRIIYEGAEVIIVFQQPINETESRKPSYHGMFWRFFVADDVNVERFIIRDADSMPIQREIDAINQWIQDKTMFHVMRDHPQHAIEILGGMWGSLVNPTVLNITQLYGRALKAGYSALDGRGPDQGFLQKYVWPIAKTIMTCHASYRWKWVDNRGCKDFPTPRVGKSFIGEIVGDYGKNIPIK</sequence>
<keyword evidence="1" id="KW-1133">Transmembrane helix</keyword>
<keyword evidence="1" id="KW-0812">Transmembrane</keyword>
<dbReference type="Proteomes" id="UP000015104">
    <property type="component" value="Unassembled WGS sequence"/>
</dbReference>
<evidence type="ECO:0000313" key="2">
    <source>
        <dbReference type="EnsemblMetazoa" id="tetur08g07560.1"/>
    </source>
</evidence>
<dbReference type="KEGG" id="tut:107362707"/>
<accession>T1KCG7</accession>
<dbReference type="InterPro" id="IPR029044">
    <property type="entry name" value="Nucleotide-diphossugar_trans"/>
</dbReference>
<dbReference type="eggNOG" id="ENOG502RXVF">
    <property type="taxonomic scope" value="Eukaryota"/>
</dbReference>
<dbReference type="EnsemblMetazoa" id="tetur08g07560.1">
    <property type="protein sequence ID" value="tetur08g07560.1"/>
    <property type="gene ID" value="tetur08g07560"/>
</dbReference>
<protein>
    <submittedName>
        <fullName evidence="2">Uncharacterized protein</fullName>
    </submittedName>
</protein>
<dbReference type="OrthoDB" id="6373712at2759"/>
<reference evidence="3" key="1">
    <citation type="submission" date="2011-08" db="EMBL/GenBank/DDBJ databases">
        <authorList>
            <person name="Rombauts S."/>
        </authorList>
    </citation>
    <scope>NUCLEOTIDE SEQUENCE</scope>
    <source>
        <strain evidence="3">London</strain>
    </source>
</reference>
<reference evidence="2" key="2">
    <citation type="submission" date="2015-06" db="UniProtKB">
        <authorList>
            <consortium name="EnsemblMetazoa"/>
        </authorList>
    </citation>
    <scope>IDENTIFICATION</scope>
</reference>
<dbReference type="HOGENOM" id="CLU_059458_0_0_1"/>
<dbReference type="AlphaFoldDB" id="T1KCG7"/>
<dbReference type="EMBL" id="CAEY01001960">
    <property type="status" value="NOT_ANNOTATED_CDS"/>
    <property type="molecule type" value="Genomic_DNA"/>
</dbReference>
<organism evidence="2 3">
    <name type="scientific">Tetranychus urticae</name>
    <name type="common">Two-spotted spider mite</name>
    <dbReference type="NCBI Taxonomy" id="32264"/>
    <lineage>
        <taxon>Eukaryota</taxon>
        <taxon>Metazoa</taxon>
        <taxon>Ecdysozoa</taxon>
        <taxon>Arthropoda</taxon>
        <taxon>Chelicerata</taxon>
        <taxon>Arachnida</taxon>
        <taxon>Acari</taxon>
        <taxon>Acariformes</taxon>
        <taxon>Trombidiformes</taxon>
        <taxon>Prostigmata</taxon>
        <taxon>Eleutherengona</taxon>
        <taxon>Raphignathae</taxon>
        <taxon>Tetranychoidea</taxon>
        <taxon>Tetranychidae</taxon>
        <taxon>Tetranychus</taxon>
    </lineage>
</organism>
<dbReference type="OMA" id="WKQQTHA"/>
<evidence type="ECO:0000256" key="1">
    <source>
        <dbReference type="SAM" id="Phobius"/>
    </source>
</evidence>
<evidence type="ECO:0000313" key="3">
    <source>
        <dbReference type="Proteomes" id="UP000015104"/>
    </source>
</evidence>
<dbReference type="SUPFAM" id="SSF53448">
    <property type="entry name" value="Nucleotide-diphospho-sugar transferases"/>
    <property type="match status" value="1"/>
</dbReference>
<proteinExistence type="predicted"/>
<name>T1KCG7_TETUR</name>
<feature type="transmembrane region" description="Helical" evidence="1">
    <location>
        <begin position="21"/>
        <end position="46"/>
    </location>
</feature>
<keyword evidence="3" id="KW-1185">Reference proteome</keyword>
<keyword evidence="1" id="KW-0472">Membrane</keyword>